<organism evidence="4 5">
    <name type="scientific">Micromonospora parva</name>
    <dbReference type="NCBI Taxonomy" id="1464048"/>
    <lineage>
        <taxon>Bacteria</taxon>
        <taxon>Bacillati</taxon>
        <taxon>Actinomycetota</taxon>
        <taxon>Actinomycetes</taxon>
        <taxon>Micromonosporales</taxon>
        <taxon>Micromonosporaceae</taxon>
        <taxon>Micromonospora</taxon>
    </lineage>
</organism>
<dbReference type="Gene3D" id="2.160.10.10">
    <property type="entry name" value="Hexapeptide repeat proteins"/>
    <property type="match status" value="1"/>
</dbReference>
<sequence>MRRDRCQWFDGGNVADRVDVTSCRDDRSRGLAAVKVGADVRSRALSRRKRWAFVHKTDYPHVRSLLSAAVVTKPDGGAGVDASDPWSGPAGRHRRGAVPSLMRVSSQHPGRVVTAIARLLDLIWVNGTRARRAVRGVASARRFAAHGDNFAFDPDGVYTYETIEVGCNVDLGHRPVIMAARSRIRIGDNVMFGPEVTIRGGNHRIDRLGVPMISVEKCPTDRALDRGVTIGDDVWVGTRAVILHGVTIGRGAVIGAGAVVTRPVPPYAIAAGNPARVIRLRWPVEAIVSHEEQLYPPERRLTPAELAVLSDLPGSAARPDPSVATVP</sequence>
<dbReference type="Proteomes" id="UP001602287">
    <property type="component" value="Unassembled WGS sequence"/>
</dbReference>
<dbReference type="SUPFAM" id="SSF51161">
    <property type="entry name" value="Trimeric LpxA-like enzymes"/>
    <property type="match status" value="1"/>
</dbReference>
<evidence type="ECO:0000313" key="5">
    <source>
        <dbReference type="Proteomes" id="UP001602287"/>
    </source>
</evidence>
<reference evidence="4 5" key="1">
    <citation type="submission" date="2024-10" db="EMBL/GenBank/DDBJ databases">
        <title>The Natural Products Discovery Center: Release of the First 8490 Sequenced Strains for Exploring Actinobacteria Biosynthetic Diversity.</title>
        <authorList>
            <person name="Kalkreuter E."/>
            <person name="Kautsar S.A."/>
            <person name="Yang D."/>
            <person name="Bader C.D."/>
            <person name="Teijaro C.N."/>
            <person name="Fluegel L."/>
            <person name="Davis C.M."/>
            <person name="Simpson J.R."/>
            <person name="Lauterbach L."/>
            <person name="Steele A.D."/>
            <person name="Gui C."/>
            <person name="Meng S."/>
            <person name="Li G."/>
            <person name="Viehrig K."/>
            <person name="Ye F."/>
            <person name="Su P."/>
            <person name="Kiefer A.F."/>
            <person name="Nichols A."/>
            <person name="Cepeda A.J."/>
            <person name="Yan W."/>
            <person name="Fan B."/>
            <person name="Jiang Y."/>
            <person name="Adhikari A."/>
            <person name="Zheng C.-J."/>
            <person name="Schuster L."/>
            <person name="Cowan T.M."/>
            <person name="Smanski M.J."/>
            <person name="Chevrette M.G."/>
            <person name="De Carvalho L.P.S."/>
            <person name="Shen B."/>
        </authorList>
    </citation>
    <scope>NUCLEOTIDE SEQUENCE [LARGE SCALE GENOMIC DNA]</scope>
    <source>
        <strain evidence="4 5">NPDC000140</strain>
    </source>
</reference>
<dbReference type="GO" id="GO:0016746">
    <property type="term" value="F:acyltransferase activity"/>
    <property type="evidence" value="ECO:0007669"/>
    <property type="project" value="UniProtKB-KW"/>
</dbReference>
<protein>
    <submittedName>
        <fullName evidence="4">Acyltransferase</fullName>
    </submittedName>
</protein>
<dbReference type="InterPro" id="IPR001451">
    <property type="entry name" value="Hexapep"/>
</dbReference>
<keyword evidence="3" id="KW-0677">Repeat</keyword>
<keyword evidence="5" id="KW-1185">Reference proteome</keyword>
<keyword evidence="2" id="KW-0808">Transferase</keyword>
<proteinExistence type="inferred from homology"/>
<dbReference type="InterPro" id="IPR051159">
    <property type="entry name" value="Hexapeptide_acetyltransf"/>
</dbReference>
<comment type="similarity">
    <text evidence="1">Belongs to the transferase hexapeptide repeat family.</text>
</comment>
<dbReference type="CDD" id="cd04647">
    <property type="entry name" value="LbH_MAT_like"/>
    <property type="match status" value="1"/>
</dbReference>
<name>A0ABW6VZ06_9ACTN</name>
<dbReference type="PROSITE" id="PS00101">
    <property type="entry name" value="HEXAPEP_TRANSFERASES"/>
    <property type="match status" value="1"/>
</dbReference>
<evidence type="ECO:0000256" key="3">
    <source>
        <dbReference type="ARBA" id="ARBA00022737"/>
    </source>
</evidence>
<keyword evidence="4" id="KW-0012">Acyltransferase</keyword>
<dbReference type="PANTHER" id="PTHR23416:SF23">
    <property type="entry name" value="ACETYLTRANSFERASE C18B11.09C-RELATED"/>
    <property type="match status" value="1"/>
</dbReference>
<dbReference type="InterPro" id="IPR018357">
    <property type="entry name" value="Hexapep_transf_CS"/>
</dbReference>
<comment type="caution">
    <text evidence="4">The sequence shown here is derived from an EMBL/GenBank/DDBJ whole genome shotgun (WGS) entry which is preliminary data.</text>
</comment>
<evidence type="ECO:0000256" key="1">
    <source>
        <dbReference type="ARBA" id="ARBA00007274"/>
    </source>
</evidence>
<dbReference type="InterPro" id="IPR011004">
    <property type="entry name" value="Trimer_LpxA-like_sf"/>
</dbReference>
<dbReference type="EMBL" id="JBIAZM010000009">
    <property type="protein sequence ID" value="MFF5202518.1"/>
    <property type="molecule type" value="Genomic_DNA"/>
</dbReference>
<evidence type="ECO:0000313" key="4">
    <source>
        <dbReference type="EMBL" id="MFF5202518.1"/>
    </source>
</evidence>
<dbReference type="PANTHER" id="PTHR23416">
    <property type="entry name" value="SIALIC ACID SYNTHASE-RELATED"/>
    <property type="match status" value="1"/>
</dbReference>
<dbReference type="Pfam" id="PF00132">
    <property type="entry name" value="Hexapep"/>
    <property type="match status" value="1"/>
</dbReference>
<gene>
    <name evidence="4" type="ORF">ACFY3B_23220</name>
</gene>
<accession>A0ABW6VZ06</accession>
<dbReference type="RefSeq" id="WP_358137687.1">
    <property type="nucleotide sequence ID" value="NZ_JBEZDH010000016.1"/>
</dbReference>
<evidence type="ECO:0000256" key="2">
    <source>
        <dbReference type="ARBA" id="ARBA00022679"/>
    </source>
</evidence>